<evidence type="ECO:0000256" key="7">
    <source>
        <dbReference type="ARBA" id="ARBA00022692"/>
    </source>
</evidence>
<evidence type="ECO:0000256" key="8">
    <source>
        <dbReference type="ARBA" id="ARBA00022737"/>
    </source>
</evidence>
<dbReference type="OrthoDB" id="292747at2759"/>
<evidence type="ECO:0000259" key="16">
    <source>
        <dbReference type="PROSITE" id="PS50919"/>
    </source>
</evidence>
<accession>A0A367Y9I8</accession>
<comment type="caution">
    <text evidence="17">The sequence shown here is derived from an EMBL/GenBank/DDBJ whole genome shotgun (WGS) entry which is preliminary data.</text>
</comment>
<dbReference type="Proteomes" id="UP000253472">
    <property type="component" value="Unassembled WGS sequence"/>
</dbReference>
<evidence type="ECO:0000256" key="13">
    <source>
        <dbReference type="ARBA" id="ARBA00045102"/>
    </source>
</evidence>
<feature type="domain" description="MIR" evidence="16">
    <location>
        <begin position="499"/>
        <end position="557"/>
    </location>
</feature>
<dbReference type="InterPro" id="IPR003342">
    <property type="entry name" value="ArnT-like_N"/>
</dbReference>
<dbReference type="AlphaFoldDB" id="A0A367Y9I8"/>
<evidence type="ECO:0000256" key="12">
    <source>
        <dbReference type="ARBA" id="ARBA00045085"/>
    </source>
</evidence>
<evidence type="ECO:0000256" key="6">
    <source>
        <dbReference type="ARBA" id="ARBA00022679"/>
    </source>
</evidence>
<feature type="region of interest" description="Disordered" evidence="15">
    <location>
        <begin position="1"/>
        <end position="35"/>
    </location>
</feature>
<evidence type="ECO:0000256" key="9">
    <source>
        <dbReference type="ARBA" id="ARBA00022824"/>
    </source>
</evidence>
<evidence type="ECO:0000256" key="11">
    <source>
        <dbReference type="ARBA" id="ARBA00023136"/>
    </source>
</evidence>
<reference evidence="17 18" key="1">
    <citation type="submission" date="2018-06" db="EMBL/GenBank/DDBJ databases">
        <title>Whole genome sequencing of Candida tropicalis (genome annotated by CSBL at Korea University).</title>
        <authorList>
            <person name="Ahn J."/>
        </authorList>
    </citation>
    <scope>NUCLEOTIDE SEQUENCE [LARGE SCALE GENOMIC DNA]</scope>
    <source>
        <strain evidence="17 18">ATCC 20962</strain>
    </source>
</reference>
<keyword evidence="10 14" id="KW-1133">Transmembrane helix</keyword>
<dbReference type="EMBL" id="QLNQ01000025">
    <property type="protein sequence ID" value="RCK62535.1"/>
    <property type="molecule type" value="Genomic_DNA"/>
</dbReference>
<dbReference type="PROSITE" id="PS50919">
    <property type="entry name" value="MIR"/>
    <property type="match status" value="3"/>
</dbReference>
<feature type="transmembrane region" description="Helical" evidence="14">
    <location>
        <begin position="637"/>
        <end position="657"/>
    </location>
</feature>
<feature type="transmembrane region" description="Helical" evidence="14">
    <location>
        <begin position="669"/>
        <end position="688"/>
    </location>
</feature>
<dbReference type="EC" id="2.4.1.109" evidence="4 14"/>
<dbReference type="GO" id="GO:0004169">
    <property type="term" value="F:dolichyl-phosphate-mannose-protein mannosyltransferase activity"/>
    <property type="evidence" value="ECO:0007669"/>
    <property type="project" value="UniProtKB-UniRule"/>
</dbReference>
<dbReference type="PANTHER" id="PTHR10050:SF52">
    <property type="entry name" value="DOLICHYL-PHOSPHATE-MANNOSE--PROTEIN MANNOSYLTRANSFERASE 6"/>
    <property type="match status" value="1"/>
</dbReference>
<comment type="function">
    <text evidence="14">Transfers mannose from Dol-P-mannose to Ser or Thr residues on proteins.</text>
</comment>
<feature type="transmembrane region" description="Helical" evidence="14">
    <location>
        <begin position="725"/>
        <end position="742"/>
    </location>
</feature>
<dbReference type="InterPro" id="IPR027005">
    <property type="entry name" value="PMT-like"/>
</dbReference>
<dbReference type="InterPro" id="IPR036300">
    <property type="entry name" value="MIR_dom_sf"/>
</dbReference>
<comment type="catalytic activity">
    <reaction evidence="13 14">
        <text>a di-trans,poly-cis-dolichyl beta-D-mannosyl phosphate + L-seryl-[protein] = 3-O-(alpha-D-mannosyl)-L-seryl-[protein] + a di-trans,poly-cis-dolichyl phosphate + H(+)</text>
        <dbReference type="Rhea" id="RHEA:17377"/>
        <dbReference type="Rhea" id="RHEA-COMP:9863"/>
        <dbReference type="Rhea" id="RHEA-COMP:13546"/>
        <dbReference type="Rhea" id="RHEA-COMP:19498"/>
        <dbReference type="Rhea" id="RHEA-COMP:19501"/>
        <dbReference type="ChEBI" id="CHEBI:15378"/>
        <dbReference type="ChEBI" id="CHEBI:29999"/>
        <dbReference type="ChEBI" id="CHEBI:57683"/>
        <dbReference type="ChEBI" id="CHEBI:58211"/>
        <dbReference type="ChEBI" id="CHEBI:137321"/>
        <dbReference type="EC" id="2.4.1.109"/>
    </reaction>
</comment>
<sequence length="767" mass="87331">MSGGYSTAISPRETEDANSIHKRNQQIASDDQNSFSMQENDTEIDEIIDKTAKLNISSKRLDSLGPLFVKVLNPLLLTSLSAFIRLYRIERANSVIWDEAHFGEFGSRYLKREFYFDVHPPLGKLLVALSGYLAGYDGSFKFDSGTVYGDEVNYVFMRIFNSFFGILVTPLAYRTAILLGFSQLTCWLVALMVVFEQLSLTLSKFILLDSMLLFFTVFTFFGLVNLHNLSVKNDLISKRGVKWFVLTGFGIGCVCSVKWVGLFATAVVGLYTIYDLLIKFYQTASTTQMTWKVYLVHWIMRVVCLILLPMSIYIAAFKVHFAVLNHSGPGDGSISTLLQASLVGTDLQSGPRSVAFGSLVTMRSQGLSPNLLHSHDHKYPEGSQEQQVTTYGFKDENNEFLIEFDVTSGLNDRYATLEDENITDSDYRVIVKDRDTIRISHKLTGCYLRANSVPAPVTPSHFEVSCFGDVESKDYADEWIVEIQSQEQSPAEEFQSEDANVLHPISTNFRLKHKQLGCYLATTGKAYPAWGYGQGETVCKLSIFSRDKNTWWNVEKHVNDRLPVPTAKYVPPKPKFWKEFVLLNYGMMAANGALVPDPDRFDKLSSEWWEWPILHTGLRMCGWGADDIKFFLLGNPLVTWLSTLGLVLFLFYAFARGFRYQRQVPSDSFVEGSLLFLGWLLHYIPFIFMGRVKYIHHYVPAQYFAIFVFGFVVDKVVSKNYVVRSVFYASLYVSILASFWYFRDLSLGMEGPSLNFRHMKLLSSWMI</sequence>
<feature type="transmembrane region" description="Helical" evidence="14">
    <location>
        <begin position="294"/>
        <end position="316"/>
    </location>
</feature>
<comment type="subcellular location">
    <subcellularLocation>
        <location evidence="1 14">Endoplasmic reticulum membrane</location>
        <topology evidence="1 14">Multi-pass membrane protein</topology>
    </subcellularLocation>
</comment>
<dbReference type="SUPFAM" id="SSF82109">
    <property type="entry name" value="MIR domain"/>
    <property type="match status" value="1"/>
</dbReference>
<name>A0A367Y9I8_9ASCO</name>
<evidence type="ECO:0000256" key="2">
    <source>
        <dbReference type="ARBA" id="ARBA00004922"/>
    </source>
</evidence>
<evidence type="ECO:0000256" key="10">
    <source>
        <dbReference type="ARBA" id="ARBA00022989"/>
    </source>
</evidence>
<keyword evidence="6 14" id="KW-0808">Transferase</keyword>
<evidence type="ECO:0000256" key="15">
    <source>
        <dbReference type="SAM" id="MobiDB-lite"/>
    </source>
</evidence>
<evidence type="ECO:0000256" key="1">
    <source>
        <dbReference type="ARBA" id="ARBA00004477"/>
    </source>
</evidence>
<comment type="similarity">
    <text evidence="3 14">Belongs to the glycosyltransferase 39 family.</text>
</comment>
<evidence type="ECO:0000313" key="17">
    <source>
        <dbReference type="EMBL" id="RCK62535.1"/>
    </source>
</evidence>
<feature type="domain" description="MIR" evidence="16">
    <location>
        <begin position="351"/>
        <end position="405"/>
    </location>
</feature>
<dbReference type="Pfam" id="PF02815">
    <property type="entry name" value="MIR"/>
    <property type="match status" value="1"/>
</dbReference>
<dbReference type="CDD" id="cd23284">
    <property type="entry name" value="beta-trefoil_MIR_PMT2-like"/>
    <property type="match status" value="1"/>
</dbReference>
<keyword evidence="7 14" id="KW-0812">Transmembrane</keyword>
<comment type="catalytic activity">
    <reaction evidence="12 14">
        <text>a di-trans,poly-cis-dolichyl beta-D-mannosyl phosphate + L-threonyl-[protein] = 3-O-(alpha-D-mannosyl)-L-threonyl-[protein] + a di-trans,poly-cis-dolichyl phosphate + H(+)</text>
        <dbReference type="Rhea" id="RHEA:53396"/>
        <dbReference type="Rhea" id="RHEA-COMP:11060"/>
        <dbReference type="Rhea" id="RHEA-COMP:13547"/>
        <dbReference type="Rhea" id="RHEA-COMP:19498"/>
        <dbReference type="Rhea" id="RHEA-COMP:19501"/>
        <dbReference type="ChEBI" id="CHEBI:15378"/>
        <dbReference type="ChEBI" id="CHEBI:30013"/>
        <dbReference type="ChEBI" id="CHEBI:57683"/>
        <dbReference type="ChEBI" id="CHEBI:58211"/>
        <dbReference type="ChEBI" id="CHEBI:137323"/>
        <dbReference type="EC" id="2.4.1.109"/>
    </reaction>
</comment>
<gene>
    <name evidence="17" type="primary">PMT6_1</name>
    <name evidence="17" type="ORF">Cantr_09425</name>
</gene>
<dbReference type="InterPro" id="IPR016093">
    <property type="entry name" value="MIR_motif"/>
</dbReference>
<feature type="compositionally biased region" description="Polar residues" evidence="15">
    <location>
        <begin position="25"/>
        <end position="35"/>
    </location>
</feature>
<proteinExistence type="inferred from homology"/>
<evidence type="ECO:0000313" key="18">
    <source>
        <dbReference type="Proteomes" id="UP000253472"/>
    </source>
</evidence>
<dbReference type="PANTHER" id="PTHR10050">
    <property type="entry name" value="DOLICHYL-PHOSPHATE-MANNOSE--PROTEIN MANNOSYLTRANSFERASE"/>
    <property type="match status" value="1"/>
</dbReference>
<evidence type="ECO:0000256" key="14">
    <source>
        <dbReference type="RuleBase" id="RU367007"/>
    </source>
</evidence>
<dbReference type="SMART" id="SM00472">
    <property type="entry name" value="MIR"/>
    <property type="match status" value="3"/>
</dbReference>
<evidence type="ECO:0000256" key="5">
    <source>
        <dbReference type="ARBA" id="ARBA00022676"/>
    </source>
</evidence>
<keyword evidence="8" id="KW-0677">Repeat</keyword>
<keyword evidence="11 14" id="KW-0472">Membrane</keyword>
<evidence type="ECO:0000256" key="4">
    <source>
        <dbReference type="ARBA" id="ARBA00012839"/>
    </source>
</evidence>
<dbReference type="Pfam" id="PF16192">
    <property type="entry name" value="PMT_4TMC"/>
    <property type="match status" value="1"/>
</dbReference>
<feature type="transmembrane region" description="Helical" evidence="14">
    <location>
        <begin position="694"/>
        <end position="713"/>
    </location>
</feature>
<feature type="domain" description="MIR" evidence="16">
    <location>
        <begin position="428"/>
        <end position="484"/>
    </location>
</feature>
<keyword evidence="9 14" id="KW-0256">Endoplasmic reticulum</keyword>
<dbReference type="STRING" id="5486.A0A367Y9I8"/>
<keyword evidence="18" id="KW-1185">Reference proteome</keyword>
<protein>
    <recommendedName>
        <fullName evidence="4 14">Dolichyl-phosphate-mannose--protein mannosyltransferase</fullName>
        <ecNumber evidence="4 14">2.4.1.109</ecNumber>
    </recommendedName>
</protein>
<dbReference type="Gene3D" id="2.80.10.50">
    <property type="match status" value="1"/>
</dbReference>
<feature type="transmembrane region" description="Helical" evidence="14">
    <location>
        <begin position="212"/>
        <end position="231"/>
    </location>
</feature>
<dbReference type="UniPathway" id="UPA00378"/>
<organism evidence="17 18">
    <name type="scientific">Candida viswanathii</name>
    <dbReference type="NCBI Taxonomy" id="5486"/>
    <lineage>
        <taxon>Eukaryota</taxon>
        <taxon>Fungi</taxon>
        <taxon>Dikarya</taxon>
        <taxon>Ascomycota</taxon>
        <taxon>Saccharomycotina</taxon>
        <taxon>Pichiomycetes</taxon>
        <taxon>Debaryomycetaceae</taxon>
        <taxon>Candida/Lodderomyces clade</taxon>
        <taxon>Candida</taxon>
    </lineage>
</organism>
<feature type="transmembrane region" description="Helical" evidence="14">
    <location>
        <begin position="243"/>
        <end position="274"/>
    </location>
</feature>
<keyword evidence="5 14" id="KW-0328">Glycosyltransferase</keyword>
<dbReference type="GO" id="GO:0005789">
    <property type="term" value="C:endoplasmic reticulum membrane"/>
    <property type="evidence" value="ECO:0007669"/>
    <property type="project" value="UniProtKB-SubCell"/>
</dbReference>
<dbReference type="InterPro" id="IPR032421">
    <property type="entry name" value="PMT_4TMC"/>
</dbReference>
<evidence type="ECO:0000256" key="3">
    <source>
        <dbReference type="ARBA" id="ARBA00007222"/>
    </source>
</evidence>
<dbReference type="Pfam" id="PF02366">
    <property type="entry name" value="PMT"/>
    <property type="match status" value="1"/>
</dbReference>
<comment type="pathway">
    <text evidence="2 14">Protein modification; protein glycosylation.</text>
</comment>